<sequence length="90" mass="9973">TSFHSFVCALFPTLGIVQLKKAIVNISAETEIIANSIADALKRVQIEIESLKDVVFQNHTVLDMIIAQIKEACTLINASYCTYTDQSKQI</sequence>
<comment type="caution">
    <text evidence="2">The sequence shown here is derived from an EMBL/GenBank/DDBJ whole genome shotgun (WGS) entry which is preliminary data.</text>
</comment>
<keyword evidence="3" id="KW-1185">Reference proteome</keyword>
<organism evidence="2 3">
    <name type="scientific">Falcunculus frontatus</name>
    <name type="common">Eastern shriketit</name>
    <dbReference type="NCBI Taxonomy" id="254539"/>
    <lineage>
        <taxon>Eukaryota</taxon>
        <taxon>Metazoa</taxon>
        <taxon>Chordata</taxon>
        <taxon>Craniata</taxon>
        <taxon>Vertebrata</taxon>
        <taxon>Euteleostomi</taxon>
        <taxon>Archelosauria</taxon>
        <taxon>Archosauria</taxon>
        <taxon>Dinosauria</taxon>
        <taxon>Saurischia</taxon>
        <taxon>Theropoda</taxon>
        <taxon>Coelurosauria</taxon>
        <taxon>Aves</taxon>
        <taxon>Neognathae</taxon>
        <taxon>Neoaves</taxon>
        <taxon>Telluraves</taxon>
        <taxon>Australaves</taxon>
        <taxon>Passeriformes</taxon>
        <taxon>Corvoidea</taxon>
        <taxon>Pachycephalidae</taxon>
        <taxon>Falcunculus</taxon>
    </lineage>
</organism>
<proteinExistence type="predicted"/>
<feature type="non-terminal residue" evidence="2">
    <location>
        <position position="90"/>
    </location>
</feature>
<reference evidence="2 3" key="1">
    <citation type="submission" date="2019-09" db="EMBL/GenBank/DDBJ databases">
        <title>Bird 10,000 Genomes (B10K) Project - Family phase.</title>
        <authorList>
            <person name="Zhang G."/>
        </authorList>
    </citation>
    <scope>NUCLEOTIDE SEQUENCE [LARGE SCALE GENOMIC DNA]</scope>
    <source>
        <strain evidence="2">B10K-DU-029-77</strain>
    </source>
</reference>
<dbReference type="PANTHER" id="PTHR10424:SF73">
    <property type="entry name" value="ENDOGENOUS RETROVIRUS GROUP FC1 ENV POLYPROTEIN-RELATED"/>
    <property type="match status" value="1"/>
</dbReference>
<accession>A0A7K6LPJ0</accession>
<dbReference type="InterPro" id="IPR018154">
    <property type="entry name" value="TLV/ENV_coat_polyprotein"/>
</dbReference>
<dbReference type="EMBL" id="VZRV01009357">
    <property type="protein sequence ID" value="NWW26827.1"/>
    <property type="molecule type" value="Genomic_DNA"/>
</dbReference>
<name>A0A7K6LPJ0_9CORV</name>
<protein>
    <submittedName>
        <fullName evidence="2">MER34 protein</fullName>
    </submittedName>
</protein>
<gene>
    <name evidence="2" type="primary">Ervmer341</name>
    <name evidence="2" type="ORF">FALFRO_R15488</name>
</gene>
<evidence type="ECO:0000313" key="3">
    <source>
        <dbReference type="Proteomes" id="UP000534626"/>
    </source>
</evidence>
<feature type="non-terminal residue" evidence="2">
    <location>
        <position position="1"/>
    </location>
</feature>
<dbReference type="SUPFAM" id="SSF58069">
    <property type="entry name" value="Virus ectodomain"/>
    <property type="match status" value="1"/>
</dbReference>
<dbReference type="Gene3D" id="1.10.287.210">
    <property type="match status" value="1"/>
</dbReference>
<evidence type="ECO:0000256" key="1">
    <source>
        <dbReference type="ARBA" id="ARBA00023157"/>
    </source>
</evidence>
<dbReference type="Proteomes" id="UP000534626">
    <property type="component" value="Unassembled WGS sequence"/>
</dbReference>
<keyword evidence="1" id="KW-1015">Disulfide bond</keyword>
<dbReference type="PANTHER" id="PTHR10424">
    <property type="entry name" value="VIRAL ENVELOPE PROTEIN"/>
    <property type="match status" value="1"/>
</dbReference>
<dbReference type="OrthoDB" id="8949317at2759"/>
<dbReference type="AlphaFoldDB" id="A0A7K6LPJ0"/>
<evidence type="ECO:0000313" key="2">
    <source>
        <dbReference type="EMBL" id="NWW26827.1"/>
    </source>
</evidence>